<evidence type="ECO:0000313" key="2">
    <source>
        <dbReference type="Proteomes" id="UP001066276"/>
    </source>
</evidence>
<keyword evidence="2" id="KW-1185">Reference proteome</keyword>
<dbReference type="AlphaFoldDB" id="A0AAV7PL90"/>
<proteinExistence type="predicted"/>
<organism evidence="1 2">
    <name type="scientific">Pleurodeles waltl</name>
    <name type="common">Iberian ribbed newt</name>
    <dbReference type="NCBI Taxonomy" id="8319"/>
    <lineage>
        <taxon>Eukaryota</taxon>
        <taxon>Metazoa</taxon>
        <taxon>Chordata</taxon>
        <taxon>Craniata</taxon>
        <taxon>Vertebrata</taxon>
        <taxon>Euteleostomi</taxon>
        <taxon>Amphibia</taxon>
        <taxon>Batrachia</taxon>
        <taxon>Caudata</taxon>
        <taxon>Salamandroidea</taxon>
        <taxon>Salamandridae</taxon>
        <taxon>Pleurodelinae</taxon>
        <taxon>Pleurodeles</taxon>
    </lineage>
</organism>
<dbReference type="Proteomes" id="UP001066276">
    <property type="component" value="Chromosome 7"/>
</dbReference>
<evidence type="ECO:0000313" key="1">
    <source>
        <dbReference type="EMBL" id="KAJ1129057.1"/>
    </source>
</evidence>
<dbReference type="EMBL" id="JANPWB010000011">
    <property type="protein sequence ID" value="KAJ1129057.1"/>
    <property type="molecule type" value="Genomic_DNA"/>
</dbReference>
<accession>A0AAV7PL90</accession>
<gene>
    <name evidence="1" type="ORF">NDU88_007428</name>
</gene>
<sequence>MGEWLSSRSWRTRARRAPRPTWLIRRHLRIDGWRHLLHKVPGVCEDPGSSGARCRPPQRAVEEELGWTCRGPWPAGSGERWERPDLVVLGGRGARPTTWIGHRSSPG</sequence>
<comment type="caution">
    <text evidence="1">The sequence shown here is derived from an EMBL/GenBank/DDBJ whole genome shotgun (WGS) entry which is preliminary data.</text>
</comment>
<protein>
    <submittedName>
        <fullName evidence="1">Uncharacterized protein</fullName>
    </submittedName>
</protein>
<reference evidence="1" key="1">
    <citation type="journal article" date="2022" name="bioRxiv">
        <title>Sequencing and chromosome-scale assembly of the giantPleurodeles waltlgenome.</title>
        <authorList>
            <person name="Brown T."/>
            <person name="Elewa A."/>
            <person name="Iarovenko S."/>
            <person name="Subramanian E."/>
            <person name="Araus A.J."/>
            <person name="Petzold A."/>
            <person name="Susuki M."/>
            <person name="Suzuki K.-i.T."/>
            <person name="Hayashi T."/>
            <person name="Toyoda A."/>
            <person name="Oliveira C."/>
            <person name="Osipova E."/>
            <person name="Leigh N.D."/>
            <person name="Simon A."/>
            <person name="Yun M.H."/>
        </authorList>
    </citation>
    <scope>NUCLEOTIDE SEQUENCE</scope>
    <source>
        <strain evidence="1">20211129_DDA</strain>
        <tissue evidence="1">Liver</tissue>
    </source>
</reference>
<name>A0AAV7PL90_PLEWA</name>